<organism evidence="1">
    <name type="scientific">marine metagenome</name>
    <dbReference type="NCBI Taxonomy" id="408172"/>
    <lineage>
        <taxon>unclassified sequences</taxon>
        <taxon>metagenomes</taxon>
        <taxon>ecological metagenomes</taxon>
    </lineage>
</organism>
<name>A0A382FSN4_9ZZZZ</name>
<gene>
    <name evidence="1" type="ORF">METZ01_LOCUS218228</name>
</gene>
<protein>
    <submittedName>
        <fullName evidence="1">Uncharacterized protein</fullName>
    </submittedName>
</protein>
<dbReference type="EMBL" id="UINC01051336">
    <property type="protein sequence ID" value="SVB65374.1"/>
    <property type="molecule type" value="Genomic_DNA"/>
</dbReference>
<reference evidence="1" key="1">
    <citation type="submission" date="2018-05" db="EMBL/GenBank/DDBJ databases">
        <authorList>
            <person name="Lanie J.A."/>
            <person name="Ng W.-L."/>
            <person name="Kazmierczak K.M."/>
            <person name="Andrzejewski T.M."/>
            <person name="Davidsen T.M."/>
            <person name="Wayne K.J."/>
            <person name="Tettelin H."/>
            <person name="Glass J.I."/>
            <person name="Rusch D."/>
            <person name="Podicherti R."/>
            <person name="Tsui H.-C.T."/>
            <person name="Winkler M.E."/>
        </authorList>
    </citation>
    <scope>NUCLEOTIDE SEQUENCE</scope>
</reference>
<evidence type="ECO:0000313" key="1">
    <source>
        <dbReference type="EMBL" id="SVB65374.1"/>
    </source>
</evidence>
<accession>A0A382FSN4</accession>
<sequence length="70" mass="7561">MSTRSPITPKTLQSVAAELAGQPISAEKAAAHTEIFENIMQMIASLRDLPIKDVEPAVIFRPVERGGDSK</sequence>
<dbReference type="AlphaFoldDB" id="A0A382FSN4"/>
<proteinExistence type="predicted"/>